<dbReference type="EMBL" id="PJZF01000001">
    <property type="protein sequence ID" value="PLR41404.1"/>
    <property type="molecule type" value="Genomic_DNA"/>
</dbReference>
<comment type="caution">
    <text evidence="1">The sequence shown here is derived from an EMBL/GenBank/DDBJ whole genome shotgun (WGS) entry which is preliminary data.</text>
</comment>
<evidence type="ECO:0000313" key="2">
    <source>
        <dbReference type="Proteomes" id="UP000234240"/>
    </source>
</evidence>
<gene>
    <name evidence="1" type="ORF">CYR55_00785</name>
</gene>
<reference evidence="1 2" key="1">
    <citation type="submission" date="2017-12" db="EMBL/GenBank/DDBJ databases">
        <title>Characterization of six clinical isolates of Enterochimera gen. nov., a novel genus of the Yersiniaciae family and the three species Enterochimera arupensis sp. nov., Enterochimera coloradensis sp. nov, and Enterochimera californica sp. nov.</title>
        <authorList>
            <person name="Rossi A."/>
            <person name="Fisher M."/>
        </authorList>
    </citation>
    <scope>NUCLEOTIDE SEQUENCE [LARGE SCALE GENOMIC DNA]</scope>
    <source>
        <strain evidence="2">2015-Iso6</strain>
    </source>
</reference>
<name>A0A2N5EFS3_9GAMM</name>
<evidence type="ECO:0000313" key="1">
    <source>
        <dbReference type="EMBL" id="PLR41404.1"/>
    </source>
</evidence>
<dbReference type="Proteomes" id="UP000234240">
    <property type="component" value="Unassembled WGS sequence"/>
</dbReference>
<accession>A0A2N5EFS3</accession>
<protein>
    <submittedName>
        <fullName evidence="1">Uncharacterized protein</fullName>
    </submittedName>
</protein>
<sequence length="64" mass="7148">MEGHIMSISVNSLVKHKTGEIVGRVISMLSNQEKPWAMVDWGNSGISMHALSDLIEVSQENRRL</sequence>
<organism evidence="1 2">
    <name type="scientific">Chimaeribacter californicus</name>
    <dbReference type="NCBI Taxonomy" id="2060067"/>
    <lineage>
        <taxon>Bacteria</taxon>
        <taxon>Pseudomonadati</taxon>
        <taxon>Pseudomonadota</taxon>
        <taxon>Gammaproteobacteria</taxon>
        <taxon>Enterobacterales</taxon>
        <taxon>Yersiniaceae</taxon>
        <taxon>Chimaeribacter</taxon>
    </lineage>
</organism>
<keyword evidence="2" id="KW-1185">Reference proteome</keyword>
<dbReference type="AlphaFoldDB" id="A0A2N5EFS3"/>
<proteinExistence type="predicted"/>